<keyword evidence="5" id="KW-1185">Reference proteome</keyword>
<comment type="similarity">
    <text evidence="1">Belongs to the isocitrate and isopropylmalate dehydrogenases family.</text>
</comment>
<dbReference type="PANTHER" id="PTHR11835:SF42">
    <property type="entry name" value="ISOCITRATE DEHYDROGENASE [NAD] SUBUNIT BETA, MITOCHONDRIAL"/>
    <property type="match status" value="1"/>
</dbReference>
<evidence type="ECO:0000259" key="3">
    <source>
        <dbReference type="SMART" id="SM01329"/>
    </source>
</evidence>
<dbReference type="Pfam" id="PF00180">
    <property type="entry name" value="Iso_dh"/>
    <property type="match status" value="2"/>
</dbReference>
<evidence type="ECO:0000313" key="5">
    <source>
        <dbReference type="Proteomes" id="UP001485043"/>
    </source>
</evidence>
<protein>
    <recommendedName>
        <fullName evidence="3">Isopropylmalate dehydrogenase-like domain-containing protein</fullName>
    </recommendedName>
</protein>
<dbReference type="PANTHER" id="PTHR11835">
    <property type="entry name" value="DECARBOXYLATING DEHYDROGENASES-ISOCITRATE, ISOPROPYLMALATE, TARTRATE"/>
    <property type="match status" value="1"/>
</dbReference>
<dbReference type="SUPFAM" id="SSF53659">
    <property type="entry name" value="Isocitrate/Isopropylmalate dehydrogenase-like"/>
    <property type="match status" value="1"/>
</dbReference>
<proteinExistence type="inferred from homology"/>
<dbReference type="GO" id="GO:0005739">
    <property type="term" value="C:mitochondrion"/>
    <property type="evidence" value="ECO:0007669"/>
    <property type="project" value="TreeGrafter"/>
</dbReference>
<dbReference type="GO" id="GO:0006102">
    <property type="term" value="P:isocitrate metabolic process"/>
    <property type="evidence" value="ECO:0007669"/>
    <property type="project" value="TreeGrafter"/>
</dbReference>
<reference evidence="4 5" key="1">
    <citation type="journal article" date="2024" name="Nat. Commun.">
        <title>Phylogenomics reveals the evolutionary origins of lichenization in chlorophyte algae.</title>
        <authorList>
            <person name="Puginier C."/>
            <person name="Libourel C."/>
            <person name="Otte J."/>
            <person name="Skaloud P."/>
            <person name="Haon M."/>
            <person name="Grisel S."/>
            <person name="Petersen M."/>
            <person name="Berrin J.G."/>
            <person name="Delaux P.M."/>
            <person name="Dal Grande F."/>
            <person name="Keller J."/>
        </authorList>
    </citation>
    <scope>NUCLEOTIDE SEQUENCE [LARGE SCALE GENOMIC DNA]</scope>
    <source>
        <strain evidence="4 5">SAG 2523</strain>
    </source>
</reference>
<dbReference type="GO" id="GO:0006099">
    <property type="term" value="P:tricarboxylic acid cycle"/>
    <property type="evidence" value="ECO:0007669"/>
    <property type="project" value="UniProtKB-KW"/>
</dbReference>
<dbReference type="Gene3D" id="3.40.718.10">
    <property type="entry name" value="Isopropylmalate Dehydrogenase"/>
    <property type="match status" value="2"/>
</dbReference>
<evidence type="ECO:0000256" key="1">
    <source>
        <dbReference type="ARBA" id="ARBA00007769"/>
    </source>
</evidence>
<sequence length="325" mass="35788">MLGFQAKRFRWSNASQARALMTYVPSVDDARPRTVTLIPGDGIGREISDAVVRVVDAMKAPITWERFDKVSGTDPRTGGPASSVPADVMESIVRNGVCLKGTLFTPLSKTTATESLNVQLRKQLDTHVNLVHGFTTKGVPSRHENINVVVIRENTEGEYSGLEHEVVPDVVESLKVISQECSRRVAEYAFGYAFLNHRRKVTAIHKANIMKLSDGLFLQEFRKVAKQYPQIKAEEMIIDNTCMQLGARHVGKDIAGKGIANPTASLLATAMMLRHLNLPDFSDRLSAAVLSTLEANDKSVHTPDLGGSGTTRLFTDTVIQYMEDH</sequence>
<accession>A0AAW1T1A9</accession>
<dbReference type="InterPro" id="IPR024084">
    <property type="entry name" value="IsoPropMal-DH-like_dom"/>
</dbReference>
<dbReference type="AlphaFoldDB" id="A0AAW1T1A9"/>
<feature type="domain" description="Isopropylmalate dehydrogenase-like" evidence="3">
    <location>
        <begin position="34"/>
        <end position="318"/>
    </location>
</feature>
<keyword evidence="2" id="KW-0816">Tricarboxylic acid cycle</keyword>
<comment type="caution">
    <text evidence="4">The sequence shown here is derived from an EMBL/GenBank/DDBJ whole genome shotgun (WGS) entry which is preliminary data.</text>
</comment>
<dbReference type="Proteomes" id="UP001485043">
    <property type="component" value="Unassembled WGS sequence"/>
</dbReference>
<evidence type="ECO:0000256" key="2">
    <source>
        <dbReference type="ARBA" id="ARBA00022532"/>
    </source>
</evidence>
<dbReference type="GO" id="GO:0004449">
    <property type="term" value="F:isocitrate dehydrogenase (NAD+) activity"/>
    <property type="evidence" value="ECO:0007669"/>
    <property type="project" value="TreeGrafter"/>
</dbReference>
<dbReference type="EMBL" id="JALJOV010000464">
    <property type="protein sequence ID" value="KAK9863502.1"/>
    <property type="molecule type" value="Genomic_DNA"/>
</dbReference>
<organism evidence="4 5">
    <name type="scientific">Apatococcus fuscideae</name>
    <dbReference type="NCBI Taxonomy" id="2026836"/>
    <lineage>
        <taxon>Eukaryota</taxon>
        <taxon>Viridiplantae</taxon>
        <taxon>Chlorophyta</taxon>
        <taxon>core chlorophytes</taxon>
        <taxon>Trebouxiophyceae</taxon>
        <taxon>Chlorellales</taxon>
        <taxon>Chlorellaceae</taxon>
        <taxon>Apatococcus</taxon>
    </lineage>
</organism>
<evidence type="ECO:0000313" key="4">
    <source>
        <dbReference type="EMBL" id="KAK9863502.1"/>
    </source>
</evidence>
<gene>
    <name evidence="4" type="ORF">WJX84_012027</name>
</gene>
<name>A0AAW1T1A9_9CHLO</name>
<dbReference type="SMART" id="SM01329">
    <property type="entry name" value="Iso_dh"/>
    <property type="match status" value="1"/>
</dbReference>